<organism evidence="3 4">
    <name type="scientific">Kingella pumchi</name>
    <dbReference type="NCBI Taxonomy" id="2779506"/>
    <lineage>
        <taxon>Bacteria</taxon>
        <taxon>Pseudomonadati</taxon>
        <taxon>Pseudomonadota</taxon>
        <taxon>Betaproteobacteria</taxon>
        <taxon>Neisseriales</taxon>
        <taxon>Neisseriaceae</taxon>
        <taxon>Kingella</taxon>
    </lineage>
</organism>
<evidence type="ECO:0000313" key="4">
    <source>
        <dbReference type="Proteomes" id="UP001298424"/>
    </source>
</evidence>
<dbReference type="EMBL" id="JAKOOW010000022">
    <property type="protein sequence ID" value="MCG6503907.1"/>
    <property type="molecule type" value="Genomic_DNA"/>
</dbReference>
<evidence type="ECO:0000256" key="1">
    <source>
        <dbReference type="SAM" id="SignalP"/>
    </source>
</evidence>
<accession>A0ABS9NMA2</accession>
<protein>
    <submittedName>
        <fullName evidence="3">DUF2059 domain-containing protein</fullName>
    </submittedName>
</protein>
<keyword evidence="1" id="KW-0732">Signal</keyword>
<dbReference type="Proteomes" id="UP001298424">
    <property type="component" value="Unassembled WGS sequence"/>
</dbReference>
<feature type="signal peptide" evidence="1">
    <location>
        <begin position="1"/>
        <end position="19"/>
    </location>
</feature>
<proteinExistence type="predicted"/>
<evidence type="ECO:0000259" key="2">
    <source>
        <dbReference type="Pfam" id="PF09832"/>
    </source>
</evidence>
<feature type="chain" id="PRO_5046466587" evidence="1">
    <location>
        <begin position="20"/>
        <end position="185"/>
    </location>
</feature>
<keyword evidence="4" id="KW-1185">Reference proteome</keyword>
<evidence type="ECO:0000313" key="3">
    <source>
        <dbReference type="EMBL" id="MCG6503907.1"/>
    </source>
</evidence>
<dbReference type="RefSeq" id="WP_238746555.1">
    <property type="nucleotide sequence ID" value="NZ_JAKOOW010000022.1"/>
</dbReference>
<gene>
    <name evidence="3" type="ORF">MB824_05295</name>
</gene>
<comment type="caution">
    <text evidence="3">The sequence shown here is derived from an EMBL/GenBank/DDBJ whole genome shotgun (WGS) entry which is preliminary data.</text>
</comment>
<dbReference type="Pfam" id="PF09832">
    <property type="entry name" value="DUF2059"/>
    <property type="match status" value="1"/>
</dbReference>
<feature type="domain" description="DUF2059" evidence="2">
    <location>
        <begin position="96"/>
        <end position="139"/>
    </location>
</feature>
<dbReference type="InterPro" id="IPR018637">
    <property type="entry name" value="DUF2059"/>
</dbReference>
<reference evidence="3 4" key="1">
    <citation type="submission" date="2022-02" db="EMBL/GenBank/DDBJ databases">
        <title>Genome sequence data of Kingella unionensis sp. nov. strain CICC 24913 (CCUG 75125).</title>
        <authorList>
            <person name="Xiao M."/>
        </authorList>
    </citation>
    <scope>NUCLEOTIDE SEQUENCE [LARGE SCALE GENOMIC DNA]</scope>
    <source>
        <strain evidence="3 4">CICC 24913</strain>
    </source>
</reference>
<name>A0ABS9NMA2_9NEIS</name>
<sequence length="185" mass="20610">MKKYLLGAALFLSAATAFAAPPSEESLERLMQVQHVDKMLDEMFAKVPALTIDMVQKQGMLDRVPADKRQAVKAATERYLENMAADIRSPVFAGRFKALFAAEAAKTYTQEEVDALIAFYSTPVGQSVLAKQPQFFERFTPSLTRLTNEVTEKHQQSFFNEVRCIAEGKTQCGTPPAAAKSKRKR</sequence>